<reference evidence="2" key="1">
    <citation type="submission" date="2017-04" db="EMBL/GenBank/DDBJ databases">
        <title>Population genomics of picophytoplankton unveils novel chromosome hypervariability.</title>
        <authorList>
            <consortium name="DOE Joint Genome Institute"/>
            <person name="Blanc-Mathieu R."/>
            <person name="Krasovec M."/>
            <person name="Hebrard M."/>
            <person name="Yau S."/>
            <person name="Desgranges E."/>
            <person name="Martin J."/>
            <person name="Schackwitz W."/>
            <person name="Kuo A."/>
            <person name="Salin G."/>
            <person name="Donnadieu C."/>
            <person name="Desdevises Y."/>
            <person name="Sanchez-Ferandin S."/>
            <person name="Moreau H."/>
            <person name="Rivals E."/>
            <person name="Grigoriev I.V."/>
            <person name="Grimsley N."/>
            <person name="Eyre-Walker A."/>
            <person name="Piganeau G."/>
        </authorList>
    </citation>
    <scope>NUCLEOTIDE SEQUENCE [LARGE SCALE GENOMIC DNA]</scope>
    <source>
        <strain evidence="2">RCC 1115</strain>
    </source>
</reference>
<feature type="signal peptide" evidence="1">
    <location>
        <begin position="1"/>
        <end position="23"/>
    </location>
</feature>
<protein>
    <submittedName>
        <fullName evidence="2">Uncharacterized protein</fullName>
    </submittedName>
</protein>
<dbReference type="AlphaFoldDB" id="A0A1Y5I8M3"/>
<proteinExistence type="predicted"/>
<evidence type="ECO:0000313" key="2">
    <source>
        <dbReference type="EMBL" id="OUS43365.1"/>
    </source>
</evidence>
<organism evidence="2">
    <name type="scientific">Ostreococcus tauri</name>
    <name type="common">Marine green alga</name>
    <dbReference type="NCBI Taxonomy" id="70448"/>
    <lineage>
        <taxon>Eukaryota</taxon>
        <taxon>Viridiplantae</taxon>
        <taxon>Chlorophyta</taxon>
        <taxon>Mamiellophyceae</taxon>
        <taxon>Mamiellales</taxon>
        <taxon>Bathycoccaceae</taxon>
        <taxon>Ostreococcus</taxon>
    </lineage>
</organism>
<dbReference type="EMBL" id="KZ155832">
    <property type="protein sequence ID" value="OUS43365.1"/>
    <property type="molecule type" value="Genomic_DNA"/>
</dbReference>
<dbReference type="Proteomes" id="UP000195557">
    <property type="component" value="Unassembled WGS sequence"/>
</dbReference>
<keyword evidence="1" id="KW-0732">Signal</keyword>
<feature type="chain" id="PRO_5010986724" evidence="1">
    <location>
        <begin position="24"/>
        <end position="81"/>
    </location>
</feature>
<sequence length="81" mass="8299">MRARRSAVVALGVTATFASTASALDASACAERGFIASECARSSCESLLRATSSRAAHDDCVACCAADVGRARTKASLRVCE</sequence>
<accession>A0A1Y5I8M3</accession>
<evidence type="ECO:0000256" key="1">
    <source>
        <dbReference type="SAM" id="SignalP"/>
    </source>
</evidence>
<gene>
    <name evidence="2" type="ORF">BE221DRAFT_80911</name>
</gene>
<name>A0A1Y5I8M3_OSTTA</name>